<dbReference type="Proteomes" id="UP001499841">
    <property type="component" value="Unassembled WGS sequence"/>
</dbReference>
<proteinExistence type="predicted"/>
<evidence type="ECO:0000259" key="2">
    <source>
        <dbReference type="Pfam" id="PF09851"/>
    </source>
</evidence>
<gene>
    <name evidence="3" type="ORF">GCM10022262_20240</name>
</gene>
<name>A0ABP8EUP9_9MICO</name>
<dbReference type="EMBL" id="BAABBA010000008">
    <property type="protein sequence ID" value="GAA4287665.1"/>
    <property type="molecule type" value="Genomic_DNA"/>
</dbReference>
<evidence type="ECO:0000256" key="1">
    <source>
        <dbReference type="SAM" id="Phobius"/>
    </source>
</evidence>
<protein>
    <recommendedName>
        <fullName evidence="2">SHOCT domain-containing protein</fullName>
    </recommendedName>
</protein>
<keyword evidence="1" id="KW-0812">Transmembrane</keyword>
<feature type="domain" description="SHOCT" evidence="2">
    <location>
        <begin position="53"/>
        <end position="78"/>
    </location>
</feature>
<dbReference type="InterPro" id="IPR018649">
    <property type="entry name" value="SHOCT"/>
</dbReference>
<feature type="transmembrane region" description="Helical" evidence="1">
    <location>
        <begin position="12"/>
        <end position="35"/>
    </location>
</feature>
<keyword evidence="1" id="KW-0472">Membrane</keyword>
<organism evidence="3 4">
    <name type="scientific">Georgenia daeguensis</name>
    <dbReference type="NCBI Taxonomy" id="908355"/>
    <lineage>
        <taxon>Bacteria</taxon>
        <taxon>Bacillati</taxon>
        <taxon>Actinomycetota</taxon>
        <taxon>Actinomycetes</taxon>
        <taxon>Micrococcales</taxon>
        <taxon>Bogoriellaceae</taxon>
        <taxon>Georgenia</taxon>
    </lineage>
</organism>
<accession>A0ABP8EUP9</accession>
<dbReference type="Pfam" id="PF09851">
    <property type="entry name" value="SHOCT"/>
    <property type="match status" value="1"/>
</dbReference>
<reference evidence="4" key="1">
    <citation type="journal article" date="2019" name="Int. J. Syst. Evol. Microbiol.">
        <title>The Global Catalogue of Microorganisms (GCM) 10K type strain sequencing project: providing services to taxonomists for standard genome sequencing and annotation.</title>
        <authorList>
            <consortium name="The Broad Institute Genomics Platform"/>
            <consortium name="The Broad Institute Genome Sequencing Center for Infectious Disease"/>
            <person name="Wu L."/>
            <person name="Ma J."/>
        </authorList>
    </citation>
    <scope>NUCLEOTIDE SEQUENCE [LARGE SCALE GENOMIC DNA]</scope>
    <source>
        <strain evidence="4">JCM 17459</strain>
    </source>
</reference>
<comment type="caution">
    <text evidence="3">The sequence shown here is derived from an EMBL/GenBank/DDBJ whole genome shotgun (WGS) entry which is preliminary data.</text>
</comment>
<dbReference type="RefSeq" id="WP_345040604.1">
    <property type="nucleotide sequence ID" value="NZ_BAABBA010000008.1"/>
</dbReference>
<evidence type="ECO:0000313" key="3">
    <source>
        <dbReference type="EMBL" id="GAA4287665.1"/>
    </source>
</evidence>
<keyword evidence="1" id="KW-1133">Transmembrane helix</keyword>
<evidence type="ECO:0000313" key="4">
    <source>
        <dbReference type="Proteomes" id="UP001499841"/>
    </source>
</evidence>
<sequence length="81" mass="9010">MFSWDHMGWWMGLGWLWVILLVVLVGVVVLVAVLARGQSGGAPRTPEQGRSSARAILDERYARGEIDTAEYQERLRALGGK</sequence>
<keyword evidence="4" id="KW-1185">Reference proteome</keyword>